<comment type="caution">
    <text evidence="2">The sequence shown here is derived from an EMBL/GenBank/DDBJ whole genome shotgun (WGS) entry which is preliminary data.</text>
</comment>
<dbReference type="EMBL" id="MU807931">
    <property type="protein sequence ID" value="KAJ3831005.1"/>
    <property type="molecule type" value="Genomic_DNA"/>
</dbReference>
<accession>A0AA38NUS3</accession>
<keyword evidence="1" id="KW-0472">Membrane</keyword>
<organism evidence="2 3">
    <name type="scientific">Lentinula raphanica</name>
    <dbReference type="NCBI Taxonomy" id="153919"/>
    <lineage>
        <taxon>Eukaryota</taxon>
        <taxon>Fungi</taxon>
        <taxon>Dikarya</taxon>
        <taxon>Basidiomycota</taxon>
        <taxon>Agaricomycotina</taxon>
        <taxon>Agaricomycetes</taxon>
        <taxon>Agaricomycetidae</taxon>
        <taxon>Agaricales</taxon>
        <taxon>Marasmiineae</taxon>
        <taxon>Omphalotaceae</taxon>
        <taxon>Lentinula</taxon>
    </lineage>
</organism>
<dbReference type="AlphaFoldDB" id="A0AA38NUS3"/>
<feature type="transmembrane region" description="Helical" evidence="1">
    <location>
        <begin position="167"/>
        <end position="192"/>
    </location>
</feature>
<evidence type="ECO:0000313" key="3">
    <source>
        <dbReference type="Proteomes" id="UP001163846"/>
    </source>
</evidence>
<proteinExistence type="predicted"/>
<name>A0AA38NUS3_9AGAR</name>
<keyword evidence="1" id="KW-0812">Transmembrane</keyword>
<sequence length="242" mass="26453">MTTTLLASSPQITYSSNWTHNNSDGGIMFTNNAGETANLTFEGSFIQGFGMLPEAIIDGTIEPTSSYTLDDGTPVVFNAAKLESHFEADNVIFYQSDPGHPTLSDGTHLLSIQLENNDAQLYISNMVISSPLIRQSSTFFSAVSESATPIPSFTDSSHPTQSTHNSAGVGVIVGATVSSLALLVGLVTFFLVRRRRTKRNAQHLRNIRAIQRNHIFSLLNFRYHRHQRSNTTGAIVHSVHGF</sequence>
<keyword evidence="1" id="KW-1133">Transmembrane helix</keyword>
<gene>
    <name evidence="2" type="ORF">F5878DRAFT_636441</name>
</gene>
<reference evidence="2" key="1">
    <citation type="submission" date="2022-08" db="EMBL/GenBank/DDBJ databases">
        <authorList>
            <consortium name="DOE Joint Genome Institute"/>
            <person name="Min B."/>
            <person name="Riley R."/>
            <person name="Sierra-Patev S."/>
            <person name="Naranjo-Ortiz M."/>
            <person name="Looney B."/>
            <person name="Konkel Z."/>
            <person name="Slot J.C."/>
            <person name="Sakamoto Y."/>
            <person name="Steenwyk J.L."/>
            <person name="Rokas A."/>
            <person name="Carro J."/>
            <person name="Camarero S."/>
            <person name="Ferreira P."/>
            <person name="Molpeceres G."/>
            <person name="Ruiz-Duenas F.J."/>
            <person name="Serrano A."/>
            <person name="Henrissat B."/>
            <person name="Drula E."/>
            <person name="Hughes K.W."/>
            <person name="Mata J.L."/>
            <person name="Ishikawa N.K."/>
            <person name="Vargas-Isla R."/>
            <person name="Ushijima S."/>
            <person name="Smith C.A."/>
            <person name="Ahrendt S."/>
            <person name="Andreopoulos W."/>
            <person name="He G."/>
            <person name="Labutti K."/>
            <person name="Lipzen A."/>
            <person name="Ng V."/>
            <person name="Sandor L."/>
            <person name="Barry K."/>
            <person name="Martinez A.T."/>
            <person name="Xiao Y."/>
            <person name="Gibbons J.G."/>
            <person name="Terashima K."/>
            <person name="Hibbett D.S."/>
            <person name="Grigoriev I.V."/>
        </authorList>
    </citation>
    <scope>NUCLEOTIDE SEQUENCE</scope>
    <source>
        <strain evidence="2">TFB9207</strain>
    </source>
</reference>
<dbReference type="Gene3D" id="2.60.120.260">
    <property type="entry name" value="Galactose-binding domain-like"/>
    <property type="match status" value="1"/>
</dbReference>
<protein>
    <submittedName>
        <fullName evidence="2">Uncharacterized protein</fullName>
    </submittedName>
</protein>
<keyword evidence="3" id="KW-1185">Reference proteome</keyword>
<dbReference type="Proteomes" id="UP001163846">
    <property type="component" value="Unassembled WGS sequence"/>
</dbReference>
<evidence type="ECO:0000313" key="2">
    <source>
        <dbReference type="EMBL" id="KAJ3831005.1"/>
    </source>
</evidence>
<evidence type="ECO:0000256" key="1">
    <source>
        <dbReference type="SAM" id="Phobius"/>
    </source>
</evidence>